<keyword evidence="2" id="KW-1133">Transmembrane helix</keyword>
<feature type="transmembrane region" description="Helical" evidence="2">
    <location>
        <begin position="89"/>
        <end position="114"/>
    </location>
</feature>
<protein>
    <submittedName>
        <fullName evidence="3">19607_t:CDS:1</fullName>
    </submittedName>
</protein>
<proteinExistence type="predicted"/>
<evidence type="ECO:0000256" key="2">
    <source>
        <dbReference type="SAM" id="Phobius"/>
    </source>
</evidence>
<feature type="transmembrane region" description="Helical" evidence="2">
    <location>
        <begin position="134"/>
        <end position="153"/>
    </location>
</feature>
<accession>A0A9W4SAU9</accession>
<feature type="region of interest" description="Disordered" evidence="1">
    <location>
        <begin position="404"/>
        <end position="432"/>
    </location>
</feature>
<keyword evidence="2" id="KW-0472">Membrane</keyword>
<dbReference type="AlphaFoldDB" id="A0A9W4SAU9"/>
<sequence length="489" mass="55982">MASNNNNSLPIPSTSIMLMEEFRGLEIYASCAIAIYFYELISCSFKVVKWYKSRLWTIPEVVLEFDGIDVNKQDGNCYLSNATVGAQSLSIGFVMLMIYCWVIWTSAIYAMYSTSNSPNFGKSRYWRRILFDNGLMYISLIALSQAMNVIIMFDGKSYLGKFINVTPLLVLTSICVQKSLVNTKSFNDRERTHLPFFRPFSSTNVKNINDRSINIKNIDDGSTQYQHHESFTTFQPYPQDQVRMPSPTLSSFTSSTKVDSVPPSLPPIIIHKSAKYDTSNSGYDEYNEKPQSPDGQRITQDFGSSLMFYLNAITRESNQHGIKLQNNKDRRSIISRLSNLSINSSHLSLINKGRISQQRFSKETRKSQQIPILVDPSELFYFTYSNDDDDEIYLFPAIPAPLELQQQQQQQQGEEEEEEGMPSFSNNDIRNSNESLTFPIHYPSFGFSATIIADDDDEHIFDHKKVVRASEVQGKFLKKYEDRESSLQD</sequence>
<evidence type="ECO:0000313" key="4">
    <source>
        <dbReference type="Proteomes" id="UP001153678"/>
    </source>
</evidence>
<gene>
    <name evidence="3" type="ORF">FWILDA_LOCUS400</name>
</gene>
<dbReference type="EMBL" id="CAMKVN010000025">
    <property type="protein sequence ID" value="CAI2162127.1"/>
    <property type="molecule type" value="Genomic_DNA"/>
</dbReference>
<comment type="caution">
    <text evidence="3">The sequence shown here is derived from an EMBL/GenBank/DDBJ whole genome shotgun (WGS) entry which is preliminary data.</text>
</comment>
<dbReference type="Proteomes" id="UP001153678">
    <property type="component" value="Unassembled WGS sequence"/>
</dbReference>
<evidence type="ECO:0000256" key="1">
    <source>
        <dbReference type="SAM" id="MobiDB-lite"/>
    </source>
</evidence>
<organism evidence="3 4">
    <name type="scientific">Funneliformis geosporum</name>
    <dbReference type="NCBI Taxonomy" id="1117311"/>
    <lineage>
        <taxon>Eukaryota</taxon>
        <taxon>Fungi</taxon>
        <taxon>Fungi incertae sedis</taxon>
        <taxon>Mucoromycota</taxon>
        <taxon>Glomeromycotina</taxon>
        <taxon>Glomeromycetes</taxon>
        <taxon>Glomerales</taxon>
        <taxon>Glomeraceae</taxon>
        <taxon>Funneliformis</taxon>
    </lineage>
</organism>
<evidence type="ECO:0000313" key="3">
    <source>
        <dbReference type="EMBL" id="CAI2162127.1"/>
    </source>
</evidence>
<dbReference type="OrthoDB" id="2369837at2759"/>
<keyword evidence="2" id="KW-0812">Transmembrane</keyword>
<keyword evidence="4" id="KW-1185">Reference proteome</keyword>
<reference evidence="3" key="1">
    <citation type="submission" date="2022-08" db="EMBL/GenBank/DDBJ databases">
        <authorList>
            <person name="Kallberg Y."/>
            <person name="Tangrot J."/>
            <person name="Rosling A."/>
        </authorList>
    </citation>
    <scope>NUCLEOTIDE SEQUENCE</scope>
    <source>
        <strain evidence="3">Wild A</strain>
    </source>
</reference>
<name>A0A9W4SAU9_9GLOM</name>
<feature type="compositionally biased region" description="Polar residues" evidence="1">
    <location>
        <begin position="423"/>
        <end position="432"/>
    </location>
</feature>